<dbReference type="EMBL" id="KN839879">
    <property type="protein sequence ID" value="KIJ59859.1"/>
    <property type="molecule type" value="Genomic_DNA"/>
</dbReference>
<protein>
    <submittedName>
        <fullName evidence="1">Uncharacterized protein</fullName>
    </submittedName>
</protein>
<keyword evidence="2" id="KW-1185">Reference proteome</keyword>
<sequence length="150" mass="16243">MPSSTLYSEQRRNAPALHTLIVENMPTSMFVARQHGGASAQCVPLNLTAAVLKISGDVELVSILGFGSFVRSLTTLVLHGPVVDFERPLQSGFRSTPSRRQRCAPLNLHLLLPSRILMSLCGRPTHFPIHHPPSPSFISSLPSPMQPTGG</sequence>
<evidence type="ECO:0000313" key="2">
    <source>
        <dbReference type="Proteomes" id="UP000053820"/>
    </source>
</evidence>
<organism evidence="1 2">
    <name type="scientific">Hydnomerulius pinastri MD-312</name>
    <dbReference type="NCBI Taxonomy" id="994086"/>
    <lineage>
        <taxon>Eukaryota</taxon>
        <taxon>Fungi</taxon>
        <taxon>Dikarya</taxon>
        <taxon>Basidiomycota</taxon>
        <taxon>Agaricomycotina</taxon>
        <taxon>Agaricomycetes</taxon>
        <taxon>Agaricomycetidae</taxon>
        <taxon>Boletales</taxon>
        <taxon>Boletales incertae sedis</taxon>
        <taxon>Leucogyrophana</taxon>
    </lineage>
</organism>
<accession>A0A0C9V3F7</accession>
<dbReference type="AlphaFoldDB" id="A0A0C9V3F7"/>
<proteinExistence type="predicted"/>
<reference evidence="1 2" key="1">
    <citation type="submission" date="2014-04" db="EMBL/GenBank/DDBJ databases">
        <title>Evolutionary Origins and Diversification of the Mycorrhizal Mutualists.</title>
        <authorList>
            <consortium name="DOE Joint Genome Institute"/>
            <consortium name="Mycorrhizal Genomics Consortium"/>
            <person name="Kohler A."/>
            <person name="Kuo A."/>
            <person name="Nagy L.G."/>
            <person name="Floudas D."/>
            <person name="Copeland A."/>
            <person name="Barry K.W."/>
            <person name="Cichocki N."/>
            <person name="Veneault-Fourrey C."/>
            <person name="LaButti K."/>
            <person name="Lindquist E.A."/>
            <person name="Lipzen A."/>
            <person name="Lundell T."/>
            <person name="Morin E."/>
            <person name="Murat C."/>
            <person name="Riley R."/>
            <person name="Ohm R."/>
            <person name="Sun H."/>
            <person name="Tunlid A."/>
            <person name="Henrissat B."/>
            <person name="Grigoriev I.V."/>
            <person name="Hibbett D.S."/>
            <person name="Martin F."/>
        </authorList>
    </citation>
    <scope>NUCLEOTIDE SEQUENCE [LARGE SCALE GENOMIC DNA]</scope>
    <source>
        <strain evidence="1 2">MD-312</strain>
    </source>
</reference>
<name>A0A0C9V3F7_9AGAM</name>
<dbReference type="HOGENOM" id="CLU_1740754_0_0_1"/>
<gene>
    <name evidence="1" type="ORF">HYDPIDRAFT_117934</name>
</gene>
<evidence type="ECO:0000313" key="1">
    <source>
        <dbReference type="EMBL" id="KIJ59859.1"/>
    </source>
</evidence>
<dbReference type="Proteomes" id="UP000053820">
    <property type="component" value="Unassembled WGS sequence"/>
</dbReference>